<dbReference type="GO" id="GO:0008782">
    <property type="term" value="F:adenosylhomocysteine nucleosidase activity"/>
    <property type="evidence" value="ECO:0007669"/>
    <property type="project" value="UniProtKB-EC"/>
</dbReference>
<dbReference type="EC" id="3.2.2.9" evidence="2"/>
<comment type="pathway">
    <text evidence="1">Amino-acid biosynthesis; L-methionine biosynthesis via salvage pathway; S-methyl-5-thio-alpha-D-ribose 1-phosphate from S-methyl-5'-thioadenosine (hydrolase route): step 1/2.</text>
</comment>
<dbReference type="AlphaFoldDB" id="A0A3P1BP03"/>
<dbReference type="NCBIfam" id="TIGR01704">
    <property type="entry name" value="MTA_SAH-Nsdase"/>
    <property type="match status" value="1"/>
</dbReference>
<keyword evidence="8" id="KW-1185">Reference proteome</keyword>
<organism evidence="7 8">
    <name type="scientific">Larkinella rosea</name>
    <dbReference type="NCBI Taxonomy" id="2025312"/>
    <lineage>
        <taxon>Bacteria</taxon>
        <taxon>Pseudomonadati</taxon>
        <taxon>Bacteroidota</taxon>
        <taxon>Cytophagia</taxon>
        <taxon>Cytophagales</taxon>
        <taxon>Spirosomataceae</taxon>
        <taxon>Larkinella</taxon>
    </lineage>
</organism>
<dbReference type="UniPathway" id="UPA00904">
    <property type="reaction ID" value="UER00871"/>
</dbReference>
<evidence type="ECO:0000256" key="5">
    <source>
        <dbReference type="ARBA" id="ARBA00023167"/>
    </source>
</evidence>
<protein>
    <recommendedName>
        <fullName evidence="2">adenosylhomocysteine nucleosidase</fullName>
        <ecNumber evidence="2">3.2.2.9</ecNumber>
    </recommendedName>
</protein>
<dbReference type="PANTHER" id="PTHR46832">
    <property type="entry name" value="5'-METHYLTHIOADENOSINE/S-ADENOSYLHOMOCYSTEINE NUCLEOSIDASE"/>
    <property type="match status" value="1"/>
</dbReference>
<evidence type="ECO:0000256" key="2">
    <source>
        <dbReference type="ARBA" id="ARBA00011974"/>
    </source>
</evidence>
<dbReference type="CDD" id="cd09008">
    <property type="entry name" value="MTAN"/>
    <property type="match status" value="1"/>
</dbReference>
<keyword evidence="5" id="KW-0486">Methionine biosynthesis</keyword>
<proteinExistence type="predicted"/>
<dbReference type="GO" id="GO:0005829">
    <property type="term" value="C:cytosol"/>
    <property type="evidence" value="ECO:0007669"/>
    <property type="project" value="TreeGrafter"/>
</dbReference>
<dbReference type="InterPro" id="IPR010049">
    <property type="entry name" value="MTA_SAH_Nsdase"/>
</dbReference>
<dbReference type="OrthoDB" id="9792278at2"/>
<reference evidence="7 8" key="1">
    <citation type="submission" date="2018-11" db="EMBL/GenBank/DDBJ databases">
        <authorList>
            <person name="Zhou Z."/>
            <person name="Wang G."/>
        </authorList>
    </citation>
    <scope>NUCLEOTIDE SEQUENCE [LARGE SCALE GENOMIC DNA]</scope>
    <source>
        <strain evidence="7 8">KCTC52004</strain>
    </source>
</reference>
<gene>
    <name evidence="7" type="ORF">EHT25_17220</name>
</gene>
<evidence type="ECO:0000256" key="1">
    <source>
        <dbReference type="ARBA" id="ARBA00004945"/>
    </source>
</evidence>
<dbReference type="Proteomes" id="UP000271925">
    <property type="component" value="Unassembled WGS sequence"/>
</dbReference>
<accession>A0A3P1BP03</accession>
<dbReference type="Gene3D" id="3.40.50.1580">
    <property type="entry name" value="Nucleoside phosphorylase domain"/>
    <property type="match status" value="1"/>
</dbReference>
<dbReference type="GO" id="GO:0019509">
    <property type="term" value="P:L-methionine salvage from methylthioadenosine"/>
    <property type="evidence" value="ECO:0007669"/>
    <property type="project" value="UniProtKB-UniPathway"/>
</dbReference>
<evidence type="ECO:0000256" key="4">
    <source>
        <dbReference type="ARBA" id="ARBA00022801"/>
    </source>
</evidence>
<dbReference type="InterPro" id="IPR000845">
    <property type="entry name" value="Nucleoside_phosphorylase_d"/>
</dbReference>
<dbReference type="GO" id="GO:0008930">
    <property type="term" value="F:methylthioadenosine nucleosidase activity"/>
    <property type="evidence" value="ECO:0007669"/>
    <property type="project" value="InterPro"/>
</dbReference>
<feature type="domain" description="Nucleoside phosphorylase" evidence="6">
    <location>
        <begin position="6"/>
        <end position="237"/>
    </location>
</feature>
<comment type="caution">
    <text evidence="7">The sequence shown here is derived from an EMBL/GenBank/DDBJ whole genome shotgun (WGS) entry which is preliminary data.</text>
</comment>
<dbReference type="InterPro" id="IPR035994">
    <property type="entry name" value="Nucleoside_phosphorylase_sf"/>
</dbReference>
<keyword evidence="4 7" id="KW-0378">Hydrolase</keyword>
<dbReference type="SUPFAM" id="SSF53167">
    <property type="entry name" value="Purine and uridine phosphorylases"/>
    <property type="match status" value="1"/>
</dbReference>
<keyword evidence="3" id="KW-0028">Amino-acid biosynthesis</keyword>
<dbReference type="Pfam" id="PF01048">
    <property type="entry name" value="PNP_UDP_1"/>
    <property type="match status" value="1"/>
</dbReference>
<keyword evidence="7" id="KW-0326">Glycosidase</keyword>
<sequence length="256" mass="28430">MTERIIGIMGAMTEEISGVVDLLSEREEMTAGMRTYYSGRLNGIKTVVVFSRWGKVAAATTVSNLILEFKITELIFTGVAGALNPDLRIGDIVIAKRLVQHDMDARPIMKQFEIPLLGITFFECQREQVTIASNAATELLGNKHLHTVFDQKELEEFGIENPKRVIGDVGSGDKFFSSSQDKHDLLAKLPTILCVEMEGAAVAQVCYEYGLPVTVIRTISDVADEKSPIDFVSFIKKISSTYSVEIIKNIFRQYAL</sequence>
<name>A0A3P1BP03_9BACT</name>
<evidence type="ECO:0000259" key="6">
    <source>
        <dbReference type="Pfam" id="PF01048"/>
    </source>
</evidence>
<dbReference type="EMBL" id="RQJO01000009">
    <property type="protein sequence ID" value="RRB02224.1"/>
    <property type="molecule type" value="Genomic_DNA"/>
</dbReference>
<dbReference type="NCBIfam" id="NF004079">
    <property type="entry name" value="PRK05584.1"/>
    <property type="match status" value="1"/>
</dbReference>
<dbReference type="PANTHER" id="PTHR46832:SF1">
    <property type="entry name" value="5'-METHYLTHIOADENOSINE_S-ADENOSYLHOMOCYSTEINE NUCLEOSIDASE"/>
    <property type="match status" value="1"/>
</dbReference>
<evidence type="ECO:0000313" key="8">
    <source>
        <dbReference type="Proteomes" id="UP000271925"/>
    </source>
</evidence>
<evidence type="ECO:0000313" key="7">
    <source>
        <dbReference type="EMBL" id="RRB02224.1"/>
    </source>
</evidence>
<dbReference type="GO" id="GO:0009164">
    <property type="term" value="P:nucleoside catabolic process"/>
    <property type="evidence" value="ECO:0007669"/>
    <property type="project" value="InterPro"/>
</dbReference>
<dbReference type="GO" id="GO:0019284">
    <property type="term" value="P:L-methionine salvage from S-adenosylmethionine"/>
    <property type="evidence" value="ECO:0007669"/>
    <property type="project" value="TreeGrafter"/>
</dbReference>
<evidence type="ECO:0000256" key="3">
    <source>
        <dbReference type="ARBA" id="ARBA00022605"/>
    </source>
</evidence>